<dbReference type="AlphaFoldDB" id="A0A3N6R6P1"/>
<evidence type="ECO:0000313" key="3">
    <source>
        <dbReference type="Proteomes" id="UP000269154"/>
    </source>
</evidence>
<proteinExistence type="inferred from homology"/>
<dbReference type="Proteomes" id="UP000269154">
    <property type="component" value="Unassembled WGS sequence"/>
</dbReference>
<dbReference type="PANTHER" id="PTHR42194:SF1">
    <property type="entry name" value="UPF0276 PROTEIN HI_1600"/>
    <property type="match status" value="1"/>
</dbReference>
<name>A0A3N6R6P1_9CYAN</name>
<gene>
    <name evidence="2" type="ORF">D5R40_27695</name>
</gene>
<dbReference type="HAMAP" id="MF_00697">
    <property type="entry name" value="UPF0276"/>
    <property type="match status" value="1"/>
</dbReference>
<dbReference type="InterPro" id="IPR007801">
    <property type="entry name" value="MbnB/TglH/ChrH"/>
</dbReference>
<reference evidence="2 3" key="1">
    <citation type="journal article" date="2018" name="ACS Chem. Biol.">
        <title>Ketoreductase domain dysfunction expands chemodiversity: malyngamide biosynthesis in the cyanobacterium Okeania hirsuta.</title>
        <authorList>
            <person name="Moss N.A."/>
            <person name="Leao T."/>
            <person name="Rankin M."/>
            <person name="McCullough T.M."/>
            <person name="Qu P."/>
            <person name="Korobeynikov A."/>
            <person name="Smith J.L."/>
            <person name="Gerwick L."/>
            <person name="Gerwick W.H."/>
        </authorList>
    </citation>
    <scope>NUCLEOTIDE SEQUENCE [LARGE SCALE GENOMIC DNA]</scope>
    <source>
        <strain evidence="2 3">PAB10Feb10-1</strain>
    </source>
</reference>
<dbReference type="Gene3D" id="3.20.20.150">
    <property type="entry name" value="Divalent-metal-dependent TIM barrel enzymes"/>
    <property type="match status" value="1"/>
</dbReference>
<keyword evidence="3" id="KW-1185">Reference proteome</keyword>
<evidence type="ECO:0000313" key="2">
    <source>
        <dbReference type="EMBL" id="RQH27445.1"/>
    </source>
</evidence>
<sequence>MTTKIQSQKLEFDVNPKWQSKGYLPCIQSSSIQGSGIALRSLHYQYILTQKPKVNWFEVLSDNYLCAGGLPLFYLEKIRQDYPVTLHGVGMSLGSTDPLDLDYLTRLKNLAAKVEPDFISDHLSWISVSGHYLNDLIPLVYTEKVMDFVASRILQVQEFLGRQILIENPSPYLTFTDSTMSEWEFIEGLVKKADCYLLLDINNLYVNAINNGIDPLKYLDGIPPTRVKQIHLAGYEEKENYLLDTHGYPVHPPVWELYEEALVRFGSVPTLIEWDTDIPSFEVLMAEANKAEKLLQKVS</sequence>
<comment type="similarity">
    <text evidence="1">Belongs to the UPF0276 family.</text>
</comment>
<organism evidence="2 3">
    <name type="scientific">Okeania hirsuta</name>
    <dbReference type="NCBI Taxonomy" id="1458930"/>
    <lineage>
        <taxon>Bacteria</taxon>
        <taxon>Bacillati</taxon>
        <taxon>Cyanobacteriota</taxon>
        <taxon>Cyanophyceae</taxon>
        <taxon>Oscillatoriophycideae</taxon>
        <taxon>Oscillatoriales</taxon>
        <taxon>Microcoleaceae</taxon>
        <taxon>Okeania</taxon>
    </lineage>
</organism>
<dbReference type="EMBL" id="RCBY01000256">
    <property type="protein sequence ID" value="RQH27445.1"/>
    <property type="molecule type" value="Genomic_DNA"/>
</dbReference>
<dbReference type="InterPro" id="IPR036237">
    <property type="entry name" value="Xyl_isomerase-like_sf"/>
</dbReference>
<dbReference type="Pfam" id="PF05114">
    <property type="entry name" value="MbnB_TglH_ChrH"/>
    <property type="match status" value="1"/>
</dbReference>
<evidence type="ECO:0000256" key="1">
    <source>
        <dbReference type="HAMAP-Rule" id="MF_00697"/>
    </source>
</evidence>
<dbReference type="SUPFAM" id="SSF51658">
    <property type="entry name" value="Xylose isomerase-like"/>
    <property type="match status" value="1"/>
</dbReference>
<accession>A0A3N6R6P1</accession>
<dbReference type="NCBIfam" id="NF003818">
    <property type="entry name" value="PRK05409.1"/>
    <property type="match status" value="1"/>
</dbReference>
<comment type="caution">
    <text evidence="2">The sequence shown here is derived from an EMBL/GenBank/DDBJ whole genome shotgun (WGS) entry which is preliminary data.</text>
</comment>
<dbReference type="OrthoDB" id="9763101at2"/>
<protein>
    <recommendedName>
        <fullName evidence="1">UPF0276 protein D5R40_27695</fullName>
    </recommendedName>
</protein>
<dbReference type="PANTHER" id="PTHR42194">
    <property type="entry name" value="UPF0276 PROTEIN HI_1600"/>
    <property type="match status" value="1"/>
</dbReference>
<dbReference type="RefSeq" id="WP_124155483.1">
    <property type="nucleotide sequence ID" value="NZ_CAWOLW010000175.1"/>
</dbReference>